<keyword evidence="5 6" id="KW-0378">Hydrolase</keyword>
<comment type="caution">
    <text evidence="8">The sequence shown here is derived from an EMBL/GenBank/DDBJ whole genome shotgun (WGS) entry which is preliminary data.</text>
</comment>
<dbReference type="UniPathway" id="UPA00115">
    <property type="reaction ID" value="UER00409"/>
</dbReference>
<evidence type="ECO:0000259" key="7">
    <source>
        <dbReference type="Pfam" id="PF01182"/>
    </source>
</evidence>
<dbReference type="GO" id="GO:0017057">
    <property type="term" value="F:6-phosphogluconolactonase activity"/>
    <property type="evidence" value="ECO:0007669"/>
    <property type="project" value="UniProtKB-UniRule"/>
</dbReference>
<dbReference type="Gene3D" id="3.40.50.1360">
    <property type="match status" value="1"/>
</dbReference>
<evidence type="ECO:0000256" key="6">
    <source>
        <dbReference type="RuleBase" id="RU365095"/>
    </source>
</evidence>
<dbReference type="PANTHER" id="PTHR11054">
    <property type="entry name" value="6-PHOSPHOGLUCONOLACTONASE"/>
    <property type="match status" value="1"/>
</dbReference>
<sequence length="252" mass="27593">MTAVHAFSSTDQLSQALDQYVEKLSAEAVAKHDRFTIAISGGSLPKLLSATLKHNPRIDFTKWQIFFVDERCVPLDHEDSNYLEVKKQLLDALAEQIQPGSVHAINPSLSPEDAAEDYMDQLMHVFAAGDAVKFPVFDLILLGMGPDGHTASLFPGHELLGETIEWVSPIVDSPKPPKERITLTLPVLNHAHHVAFVTAGEGKQDMVKKIIEQPELGLPCQLVHPSSGTASWFIDTAAAGKLDPSRLSEFTQ</sequence>
<dbReference type="EC" id="3.1.1.31" evidence="4 6"/>
<evidence type="ECO:0000256" key="3">
    <source>
        <dbReference type="ARBA" id="ARBA00010662"/>
    </source>
</evidence>
<dbReference type="GO" id="GO:0006098">
    <property type="term" value="P:pentose-phosphate shunt"/>
    <property type="evidence" value="ECO:0007669"/>
    <property type="project" value="UniProtKB-UniPathway"/>
</dbReference>
<dbReference type="NCBIfam" id="TIGR01198">
    <property type="entry name" value="pgl"/>
    <property type="match status" value="1"/>
</dbReference>
<evidence type="ECO:0000256" key="2">
    <source>
        <dbReference type="ARBA" id="ARBA00004961"/>
    </source>
</evidence>
<evidence type="ECO:0000256" key="4">
    <source>
        <dbReference type="ARBA" id="ARBA00013198"/>
    </source>
</evidence>
<comment type="function">
    <text evidence="6">Hydrolysis of 6-phosphogluconolactone to 6-phosphogluconate.</text>
</comment>
<dbReference type="SUPFAM" id="SSF100950">
    <property type="entry name" value="NagB/RpiA/CoA transferase-like"/>
    <property type="match status" value="1"/>
</dbReference>
<reference evidence="8" key="1">
    <citation type="submission" date="2020-12" db="EMBL/GenBank/DDBJ databases">
        <title>Metabolic potential, ecology and presence of endohyphal bacteria is reflected in genomic diversity of Mucoromycotina.</title>
        <authorList>
            <person name="Muszewska A."/>
            <person name="Okrasinska A."/>
            <person name="Steczkiewicz K."/>
            <person name="Drgas O."/>
            <person name="Orlowska M."/>
            <person name="Perlinska-Lenart U."/>
            <person name="Aleksandrzak-Piekarczyk T."/>
            <person name="Szatraj K."/>
            <person name="Zielenkiewicz U."/>
            <person name="Pilsyk S."/>
            <person name="Malc E."/>
            <person name="Mieczkowski P."/>
            <person name="Kruszewska J.S."/>
            <person name="Biernat P."/>
            <person name="Pawlowska J."/>
        </authorList>
    </citation>
    <scope>NUCLEOTIDE SEQUENCE</scope>
    <source>
        <strain evidence="8">WA0000051536</strain>
    </source>
</reference>
<gene>
    <name evidence="8" type="ORF">INT44_005707</name>
</gene>
<comment type="similarity">
    <text evidence="3 6">Belongs to the glucosamine/galactosamine-6-phosphate isomerase family. 6-phosphogluconolactonase subfamily.</text>
</comment>
<protein>
    <recommendedName>
        <fullName evidence="4 6">6-phosphogluconolactonase</fullName>
        <shortName evidence="6">6PGL</shortName>
        <ecNumber evidence="4 6">3.1.1.31</ecNumber>
    </recommendedName>
</protein>
<name>A0A8H7PYH3_9FUNG</name>
<evidence type="ECO:0000313" key="8">
    <source>
        <dbReference type="EMBL" id="KAG2182727.1"/>
    </source>
</evidence>
<dbReference type="AlphaFoldDB" id="A0A8H7PYH3"/>
<evidence type="ECO:0000256" key="1">
    <source>
        <dbReference type="ARBA" id="ARBA00000832"/>
    </source>
</evidence>
<dbReference type="EMBL" id="JAEPRA010000007">
    <property type="protein sequence ID" value="KAG2182727.1"/>
    <property type="molecule type" value="Genomic_DNA"/>
</dbReference>
<dbReference type="InterPro" id="IPR006148">
    <property type="entry name" value="Glc/Gal-6P_isomerase"/>
</dbReference>
<dbReference type="InterPro" id="IPR039104">
    <property type="entry name" value="6PGL"/>
</dbReference>
<proteinExistence type="inferred from homology"/>
<dbReference type="GO" id="GO:0005975">
    <property type="term" value="P:carbohydrate metabolic process"/>
    <property type="evidence" value="ECO:0007669"/>
    <property type="project" value="UniProtKB-UniRule"/>
</dbReference>
<dbReference type="Proteomes" id="UP000612746">
    <property type="component" value="Unassembled WGS sequence"/>
</dbReference>
<dbReference type="InterPro" id="IPR005900">
    <property type="entry name" value="6-phosphogluconolactonase_DevB"/>
</dbReference>
<evidence type="ECO:0000313" key="9">
    <source>
        <dbReference type="Proteomes" id="UP000612746"/>
    </source>
</evidence>
<keyword evidence="9" id="KW-1185">Reference proteome</keyword>
<evidence type="ECO:0000256" key="5">
    <source>
        <dbReference type="ARBA" id="ARBA00022801"/>
    </source>
</evidence>
<accession>A0A8H7PYH3</accession>
<comment type="pathway">
    <text evidence="2 6">Carbohydrate degradation; pentose phosphate pathway; D-ribulose 5-phosphate from D-glucose 6-phosphate (oxidative stage): step 2/3.</text>
</comment>
<comment type="catalytic activity">
    <reaction evidence="1 6">
        <text>6-phospho-D-glucono-1,5-lactone + H2O = 6-phospho-D-gluconate + H(+)</text>
        <dbReference type="Rhea" id="RHEA:12556"/>
        <dbReference type="ChEBI" id="CHEBI:15377"/>
        <dbReference type="ChEBI" id="CHEBI:15378"/>
        <dbReference type="ChEBI" id="CHEBI:57955"/>
        <dbReference type="ChEBI" id="CHEBI:58759"/>
        <dbReference type="EC" id="3.1.1.31"/>
    </reaction>
</comment>
<dbReference type="CDD" id="cd01400">
    <property type="entry name" value="6PGL"/>
    <property type="match status" value="1"/>
</dbReference>
<organism evidence="8 9">
    <name type="scientific">Umbelopsis vinacea</name>
    <dbReference type="NCBI Taxonomy" id="44442"/>
    <lineage>
        <taxon>Eukaryota</taxon>
        <taxon>Fungi</taxon>
        <taxon>Fungi incertae sedis</taxon>
        <taxon>Mucoromycota</taxon>
        <taxon>Mucoromycotina</taxon>
        <taxon>Umbelopsidomycetes</taxon>
        <taxon>Umbelopsidales</taxon>
        <taxon>Umbelopsidaceae</taxon>
        <taxon>Umbelopsis</taxon>
    </lineage>
</organism>
<dbReference type="OrthoDB" id="432544at2759"/>
<dbReference type="PANTHER" id="PTHR11054:SF0">
    <property type="entry name" value="6-PHOSPHOGLUCONOLACTONASE"/>
    <property type="match status" value="1"/>
</dbReference>
<dbReference type="FunFam" id="3.40.50.1360:FF:000005">
    <property type="entry name" value="6-phosphogluconolactonase"/>
    <property type="match status" value="1"/>
</dbReference>
<feature type="domain" description="Glucosamine/galactosamine-6-phosphate isomerase" evidence="7">
    <location>
        <begin position="9"/>
        <end position="232"/>
    </location>
</feature>
<dbReference type="InterPro" id="IPR037171">
    <property type="entry name" value="NagB/RpiA_transferase-like"/>
</dbReference>
<dbReference type="Pfam" id="PF01182">
    <property type="entry name" value="Glucosamine_iso"/>
    <property type="match status" value="1"/>
</dbReference>